<keyword evidence="2" id="KW-1185">Reference proteome</keyword>
<name>A0A402CNN1_9BACT</name>
<dbReference type="OrthoDB" id="6691729at2"/>
<sequence>MSAVYDAARAAFLAGGLNLGSDTIKAALVKTSYTPNYGTHQYLSDLGANTTGTDQTLGAKTMVAGVFDAADIAFSSVPASTAIGYLVLYKDTGSAATSPLICGIDASLTTGGSVSTINVTWDNSANRIFKL</sequence>
<gene>
    <name evidence="1" type="ORF">CCAX7_53870</name>
</gene>
<accession>A0A402CNN1</accession>
<dbReference type="RefSeq" id="WP_125205748.1">
    <property type="nucleotide sequence ID" value="NZ_AP025739.1"/>
</dbReference>
<proteinExistence type="predicted"/>
<organism evidence="1 2">
    <name type="scientific">Capsulimonas corticalis</name>
    <dbReference type="NCBI Taxonomy" id="2219043"/>
    <lineage>
        <taxon>Bacteria</taxon>
        <taxon>Bacillati</taxon>
        <taxon>Armatimonadota</taxon>
        <taxon>Armatimonadia</taxon>
        <taxon>Capsulimonadales</taxon>
        <taxon>Capsulimonadaceae</taxon>
        <taxon>Capsulimonas</taxon>
    </lineage>
</organism>
<evidence type="ECO:0000313" key="1">
    <source>
        <dbReference type="EMBL" id="BDI33336.1"/>
    </source>
</evidence>
<dbReference type="KEGG" id="ccot:CCAX7_53870"/>
<evidence type="ECO:0000313" key="2">
    <source>
        <dbReference type="Proteomes" id="UP000287394"/>
    </source>
</evidence>
<reference evidence="1 2" key="1">
    <citation type="journal article" date="2019" name="Int. J. Syst. Evol. Microbiol.">
        <title>Capsulimonas corticalis gen. nov., sp. nov., an aerobic capsulated bacterium, of a novel bacterial order, Capsulimonadales ord. nov., of the class Armatimonadia of the phylum Armatimonadetes.</title>
        <authorList>
            <person name="Li J."/>
            <person name="Kudo C."/>
            <person name="Tonouchi A."/>
        </authorList>
    </citation>
    <scope>NUCLEOTIDE SEQUENCE [LARGE SCALE GENOMIC DNA]</scope>
    <source>
        <strain evidence="1 2">AX-7</strain>
    </source>
</reference>
<dbReference type="AlphaFoldDB" id="A0A402CNN1"/>
<dbReference type="EMBL" id="AP025739">
    <property type="protein sequence ID" value="BDI33336.1"/>
    <property type="molecule type" value="Genomic_DNA"/>
</dbReference>
<dbReference type="Proteomes" id="UP000287394">
    <property type="component" value="Chromosome"/>
</dbReference>
<protein>
    <submittedName>
        <fullName evidence="1">Bacteriophage protein</fullName>
    </submittedName>
</protein>